<keyword evidence="1" id="KW-0540">Nuclease</keyword>
<sequence length="203" mass="22687">MWMIMAMDSTMAIFNTRITVLDYETTGSVRGFPTEPWQLGMVTLEAGKLDPDSMFESWLKVDADRPFNPHAPGRHARLRAELAEAPTPQELWPSVKARLTDFPLCAHNVGTEKKFTRQMAPMHRFGLWIDTLRIARKAWPGCTSYALDDLIVLLDLKPEIDALCVGREAHDALYDAVASAKLLEYLLSQPGWGGLTVGELAAM</sequence>
<evidence type="ECO:0000256" key="3">
    <source>
        <dbReference type="ARBA" id="ARBA00022839"/>
    </source>
</evidence>
<keyword evidence="6" id="KW-1185">Reference proteome</keyword>
<evidence type="ECO:0000313" key="6">
    <source>
        <dbReference type="Proteomes" id="UP001290861"/>
    </source>
</evidence>
<evidence type="ECO:0000256" key="2">
    <source>
        <dbReference type="ARBA" id="ARBA00022801"/>
    </source>
</evidence>
<gene>
    <name evidence="5" type="ORF">P9H32_15140</name>
</gene>
<comment type="caution">
    <text evidence="5">The sequence shown here is derived from an EMBL/GenBank/DDBJ whole genome shotgun (WGS) entry which is preliminary data.</text>
</comment>
<name>A0ABU5N0I1_9BACT</name>
<keyword evidence="2" id="KW-0378">Hydrolase</keyword>
<dbReference type="Gene3D" id="3.30.420.10">
    <property type="entry name" value="Ribonuclease H-like superfamily/Ribonuclease H"/>
    <property type="match status" value="1"/>
</dbReference>
<dbReference type="EMBL" id="JARVCO010000012">
    <property type="protein sequence ID" value="MDZ8119964.1"/>
    <property type="molecule type" value="Genomic_DNA"/>
</dbReference>
<protein>
    <submittedName>
        <fullName evidence="5">3'-5' exonuclease</fullName>
    </submittedName>
</protein>
<evidence type="ECO:0000256" key="1">
    <source>
        <dbReference type="ARBA" id="ARBA00022722"/>
    </source>
</evidence>
<evidence type="ECO:0000259" key="4">
    <source>
        <dbReference type="SMART" id="SM00479"/>
    </source>
</evidence>
<dbReference type="PANTHER" id="PTHR30231:SF4">
    <property type="entry name" value="PROTEIN NEN2"/>
    <property type="match status" value="1"/>
</dbReference>
<reference evidence="5 6" key="1">
    <citation type="journal article" date="2024" name="Appl. Environ. Microbiol.">
        <title>Pontiella agarivorans sp. nov., a novel marine anaerobic bacterium capable of degrading macroalgal polysaccharides and fixing nitrogen.</title>
        <authorList>
            <person name="Liu N."/>
            <person name="Kivenson V."/>
            <person name="Peng X."/>
            <person name="Cui Z."/>
            <person name="Lankiewicz T.S."/>
            <person name="Gosselin K.M."/>
            <person name="English C.J."/>
            <person name="Blair E.M."/>
            <person name="O'Malley M.A."/>
            <person name="Valentine D.L."/>
        </authorList>
    </citation>
    <scope>NUCLEOTIDE SEQUENCE [LARGE SCALE GENOMIC DNA]</scope>
    <source>
        <strain evidence="5 6">NLcol2</strain>
    </source>
</reference>
<dbReference type="SUPFAM" id="SSF53098">
    <property type="entry name" value="Ribonuclease H-like"/>
    <property type="match status" value="1"/>
</dbReference>
<dbReference type="GO" id="GO:0004527">
    <property type="term" value="F:exonuclease activity"/>
    <property type="evidence" value="ECO:0007669"/>
    <property type="project" value="UniProtKB-KW"/>
</dbReference>
<dbReference type="SMART" id="SM00479">
    <property type="entry name" value="EXOIII"/>
    <property type="match status" value="1"/>
</dbReference>
<dbReference type="CDD" id="cd06127">
    <property type="entry name" value="DEDDh"/>
    <property type="match status" value="1"/>
</dbReference>
<organism evidence="5 6">
    <name type="scientific">Pontiella agarivorans</name>
    <dbReference type="NCBI Taxonomy" id="3038953"/>
    <lineage>
        <taxon>Bacteria</taxon>
        <taxon>Pseudomonadati</taxon>
        <taxon>Kiritimatiellota</taxon>
        <taxon>Kiritimatiellia</taxon>
        <taxon>Kiritimatiellales</taxon>
        <taxon>Pontiellaceae</taxon>
        <taxon>Pontiella</taxon>
    </lineage>
</organism>
<keyword evidence="3 5" id="KW-0269">Exonuclease</keyword>
<dbReference type="InterPro" id="IPR013520">
    <property type="entry name" value="Ribonucl_H"/>
</dbReference>
<evidence type="ECO:0000313" key="5">
    <source>
        <dbReference type="EMBL" id="MDZ8119964.1"/>
    </source>
</evidence>
<dbReference type="InterPro" id="IPR012337">
    <property type="entry name" value="RNaseH-like_sf"/>
</dbReference>
<dbReference type="Pfam" id="PF00929">
    <property type="entry name" value="RNase_T"/>
    <property type="match status" value="1"/>
</dbReference>
<feature type="domain" description="Exonuclease" evidence="4">
    <location>
        <begin position="17"/>
        <end position="192"/>
    </location>
</feature>
<accession>A0ABU5N0I1</accession>
<proteinExistence type="predicted"/>
<dbReference type="InterPro" id="IPR036397">
    <property type="entry name" value="RNaseH_sf"/>
</dbReference>
<dbReference type="Proteomes" id="UP001290861">
    <property type="component" value="Unassembled WGS sequence"/>
</dbReference>
<dbReference type="PANTHER" id="PTHR30231">
    <property type="entry name" value="DNA POLYMERASE III SUBUNIT EPSILON"/>
    <property type="match status" value="1"/>
</dbReference>